<dbReference type="FunFam" id="3.40.50.880:FF:000003">
    <property type="entry name" value="Anthranilate synthase component II"/>
    <property type="match status" value="1"/>
</dbReference>
<dbReference type="SUPFAM" id="SSF52317">
    <property type="entry name" value="Class I glutamine amidotransferase-like"/>
    <property type="match status" value="1"/>
</dbReference>
<dbReference type="PANTHER" id="PTHR43418">
    <property type="entry name" value="MULTIFUNCTIONAL TRYPTOPHAN BIOSYNTHESIS PROTEIN-RELATED"/>
    <property type="match status" value="1"/>
</dbReference>
<dbReference type="AlphaFoldDB" id="A0A220VDV3"/>
<dbReference type="GO" id="GO:0005829">
    <property type="term" value="C:cytosol"/>
    <property type="evidence" value="ECO:0007669"/>
    <property type="project" value="TreeGrafter"/>
</dbReference>
<dbReference type="NCBIfam" id="TIGR00566">
    <property type="entry name" value="trpG_papA"/>
    <property type="match status" value="1"/>
</dbReference>
<dbReference type="PRINTS" id="PR00097">
    <property type="entry name" value="ANTSNTHASEII"/>
</dbReference>
<dbReference type="PANTHER" id="PTHR43418:SF4">
    <property type="entry name" value="MULTIFUNCTIONAL TRYPTOPHAN BIOSYNTHESIS PROTEIN"/>
    <property type="match status" value="1"/>
</dbReference>
<organism evidence="3 4">
    <name type="scientific">Paraphotobacterium marinum</name>
    <dbReference type="NCBI Taxonomy" id="1755811"/>
    <lineage>
        <taxon>Bacteria</taxon>
        <taxon>Pseudomonadati</taxon>
        <taxon>Pseudomonadota</taxon>
        <taxon>Gammaproteobacteria</taxon>
        <taxon>Vibrionales</taxon>
        <taxon>Vibrionaceae</taxon>
        <taxon>Paraphotobacterium</taxon>
    </lineage>
</organism>
<sequence>MKILIIDNYDSFTYNLYQLVGSILNETNFEIDVIRNNLVDCTMIYNKNYDRIIISPGPGNPKSTNYFGNCLDIIQNASKVIPTLGVCLGMQGIAIAFGCDLTKSNIPVHGKQSSITHNEEDLFINVPQNISVMRYHSLKVIHRNCNQNLEVTATCMDSNEEEETVMAIKHKSYPIYGIQFHPESFATEAGKQIVSNFLDVN</sequence>
<dbReference type="InterPro" id="IPR050472">
    <property type="entry name" value="Anth_synth/Amidotransfase"/>
</dbReference>
<name>A0A220VDV3_9GAMM</name>
<dbReference type="Gene3D" id="3.40.50.880">
    <property type="match status" value="1"/>
</dbReference>
<keyword evidence="3" id="KW-0456">Lyase</keyword>
<dbReference type="RefSeq" id="WP_089073314.1">
    <property type="nucleotide sequence ID" value="NZ_CBCSAM010000001.1"/>
</dbReference>
<evidence type="ECO:0000313" key="3">
    <source>
        <dbReference type="EMBL" id="ASK78406.1"/>
    </source>
</evidence>
<evidence type="ECO:0000259" key="2">
    <source>
        <dbReference type="Pfam" id="PF00117"/>
    </source>
</evidence>
<dbReference type="InterPro" id="IPR029062">
    <property type="entry name" value="Class_I_gatase-like"/>
</dbReference>
<dbReference type="PRINTS" id="PR00096">
    <property type="entry name" value="GATASE"/>
</dbReference>
<dbReference type="InterPro" id="IPR006221">
    <property type="entry name" value="TrpG/PapA_dom"/>
</dbReference>
<proteinExistence type="predicted"/>
<feature type="domain" description="Glutamine amidotransferase" evidence="2">
    <location>
        <begin position="4"/>
        <end position="198"/>
    </location>
</feature>
<keyword evidence="4" id="KW-1185">Reference proteome</keyword>
<dbReference type="CDD" id="cd01743">
    <property type="entry name" value="GATase1_Anthranilate_Synthase"/>
    <property type="match status" value="1"/>
</dbReference>
<protein>
    <submittedName>
        <fullName evidence="3">Anthranilate/aminodeoxychorismate synthase component II</fullName>
        <ecNumber evidence="3">4.1.3.27</ecNumber>
    </submittedName>
</protein>
<dbReference type="EMBL" id="CP022355">
    <property type="protein sequence ID" value="ASK78406.1"/>
    <property type="molecule type" value="Genomic_DNA"/>
</dbReference>
<dbReference type="EC" id="4.1.3.27" evidence="3"/>
<dbReference type="InterPro" id="IPR017926">
    <property type="entry name" value="GATASE"/>
</dbReference>
<accession>A0A220VDV3</accession>
<keyword evidence="1" id="KW-0315">Glutamine amidotransferase</keyword>
<dbReference type="PROSITE" id="PS51273">
    <property type="entry name" value="GATASE_TYPE_1"/>
    <property type="match status" value="1"/>
</dbReference>
<dbReference type="OrthoDB" id="9786812at2"/>
<dbReference type="GO" id="GO:0000162">
    <property type="term" value="P:L-tryptophan biosynthetic process"/>
    <property type="evidence" value="ECO:0007669"/>
    <property type="project" value="TreeGrafter"/>
</dbReference>
<dbReference type="KEGG" id="pmai:CF386_04995"/>
<dbReference type="PRINTS" id="PR00099">
    <property type="entry name" value="CPSGATASE"/>
</dbReference>
<gene>
    <name evidence="3" type="ORF">CF386_04995</name>
</gene>
<evidence type="ECO:0000313" key="4">
    <source>
        <dbReference type="Proteomes" id="UP000242175"/>
    </source>
</evidence>
<dbReference type="Proteomes" id="UP000242175">
    <property type="component" value="Chromosome large"/>
</dbReference>
<evidence type="ECO:0000256" key="1">
    <source>
        <dbReference type="ARBA" id="ARBA00022962"/>
    </source>
</evidence>
<dbReference type="Pfam" id="PF00117">
    <property type="entry name" value="GATase"/>
    <property type="match status" value="1"/>
</dbReference>
<dbReference type="GO" id="GO:0004049">
    <property type="term" value="F:anthranilate synthase activity"/>
    <property type="evidence" value="ECO:0007669"/>
    <property type="project" value="UniProtKB-EC"/>
</dbReference>
<reference evidence="3 4" key="1">
    <citation type="journal article" date="2016" name="Int. J. Syst. Evol. Microbiol.">
        <title>Paraphotobacterium marinum gen. nov., sp. nov., a member of the family Vibrionaceae, isolated from surface seawater.</title>
        <authorList>
            <person name="Huang Z."/>
            <person name="Dong C."/>
            <person name="Shao Z."/>
        </authorList>
    </citation>
    <scope>NUCLEOTIDE SEQUENCE [LARGE SCALE GENOMIC DNA]</scope>
    <source>
        <strain evidence="3 4">NSCS20N07D</strain>
    </source>
</reference>